<keyword evidence="10 13" id="KW-0648">Protein biosynthesis</keyword>
<evidence type="ECO:0000256" key="2">
    <source>
        <dbReference type="ARBA" id="ARBA00005594"/>
    </source>
</evidence>
<dbReference type="EMBL" id="SNXO01000010">
    <property type="protein sequence ID" value="TDP57734.1"/>
    <property type="molecule type" value="Genomic_DNA"/>
</dbReference>
<dbReference type="Pfam" id="PF09190">
    <property type="entry name" value="DALR_2"/>
    <property type="match status" value="1"/>
</dbReference>
<dbReference type="AlphaFoldDB" id="A0A4R6Q5Q4"/>
<evidence type="ECO:0000256" key="4">
    <source>
        <dbReference type="ARBA" id="ARBA00022490"/>
    </source>
</evidence>
<dbReference type="SMART" id="SM00840">
    <property type="entry name" value="DALR_2"/>
    <property type="match status" value="1"/>
</dbReference>
<proteinExistence type="inferred from homology"/>
<evidence type="ECO:0000256" key="12">
    <source>
        <dbReference type="ARBA" id="ARBA00047398"/>
    </source>
</evidence>
<evidence type="ECO:0000256" key="3">
    <source>
        <dbReference type="ARBA" id="ARBA00011245"/>
    </source>
</evidence>
<accession>A0A4R6Q5Q4</accession>
<dbReference type="Pfam" id="PF01406">
    <property type="entry name" value="tRNA-synt_1e"/>
    <property type="match status" value="1"/>
</dbReference>
<evidence type="ECO:0000259" key="14">
    <source>
        <dbReference type="SMART" id="SM00840"/>
    </source>
</evidence>
<dbReference type="GO" id="GO:0008270">
    <property type="term" value="F:zinc ion binding"/>
    <property type="evidence" value="ECO:0007669"/>
    <property type="project" value="UniProtKB-UniRule"/>
</dbReference>
<dbReference type="PANTHER" id="PTHR10890:SF3">
    <property type="entry name" value="CYSTEINE--TRNA LIGASE, CYTOPLASMIC"/>
    <property type="match status" value="1"/>
</dbReference>
<dbReference type="CDD" id="cd00672">
    <property type="entry name" value="CysRS_core"/>
    <property type="match status" value="1"/>
</dbReference>
<dbReference type="InterPro" id="IPR015803">
    <property type="entry name" value="Cys-tRNA-ligase"/>
</dbReference>
<evidence type="ECO:0000256" key="1">
    <source>
        <dbReference type="ARBA" id="ARBA00004496"/>
    </source>
</evidence>
<reference evidence="15 16" key="1">
    <citation type="submission" date="2019-03" db="EMBL/GenBank/DDBJ databases">
        <title>Genomic Encyclopedia of Type Strains, Phase IV (KMG-IV): sequencing the most valuable type-strain genomes for metagenomic binning, comparative biology and taxonomic classification.</title>
        <authorList>
            <person name="Goeker M."/>
        </authorList>
    </citation>
    <scope>NUCLEOTIDE SEQUENCE [LARGE SCALE GENOMIC DNA]</scope>
    <source>
        <strain evidence="15 16">DSM 28287</strain>
    </source>
</reference>
<feature type="binding site" evidence="13">
    <location>
        <position position="235"/>
    </location>
    <ligand>
        <name>Zn(2+)</name>
        <dbReference type="ChEBI" id="CHEBI:29105"/>
    </ligand>
</feature>
<dbReference type="GO" id="GO:0005524">
    <property type="term" value="F:ATP binding"/>
    <property type="evidence" value="ECO:0007669"/>
    <property type="project" value="UniProtKB-UniRule"/>
</dbReference>
<dbReference type="Pfam" id="PF23493">
    <property type="entry name" value="CysS_C"/>
    <property type="match status" value="1"/>
</dbReference>
<feature type="binding site" evidence="13">
    <location>
        <position position="239"/>
    </location>
    <ligand>
        <name>Zn(2+)</name>
        <dbReference type="ChEBI" id="CHEBI:29105"/>
    </ligand>
</feature>
<feature type="binding site" evidence="13">
    <location>
        <position position="210"/>
    </location>
    <ligand>
        <name>Zn(2+)</name>
        <dbReference type="ChEBI" id="CHEBI:29105"/>
    </ligand>
</feature>
<dbReference type="EC" id="6.1.1.16" evidence="13"/>
<evidence type="ECO:0000313" key="16">
    <source>
        <dbReference type="Proteomes" id="UP000295500"/>
    </source>
</evidence>
<dbReference type="InterPro" id="IPR032678">
    <property type="entry name" value="tRNA-synt_1_cat_dom"/>
</dbReference>
<protein>
    <recommendedName>
        <fullName evidence="13">Cysteine--tRNA ligase</fullName>
        <ecNumber evidence="13">6.1.1.16</ecNumber>
    </recommendedName>
    <alternativeName>
        <fullName evidence="13">Cysteinyl-tRNA synthetase</fullName>
        <shortName evidence="13">CysRS</shortName>
    </alternativeName>
</protein>
<comment type="similarity">
    <text evidence="2 13">Belongs to the class-I aminoacyl-tRNA synthetase family.</text>
</comment>
<dbReference type="PRINTS" id="PR00983">
    <property type="entry name" value="TRNASYNTHCYS"/>
</dbReference>
<keyword evidence="16" id="KW-1185">Reference proteome</keyword>
<comment type="subunit">
    <text evidence="3 13">Monomer.</text>
</comment>
<dbReference type="InterPro" id="IPR009080">
    <property type="entry name" value="tRNAsynth_Ia_anticodon-bd"/>
</dbReference>
<comment type="catalytic activity">
    <reaction evidence="12 13">
        <text>tRNA(Cys) + L-cysteine + ATP = L-cysteinyl-tRNA(Cys) + AMP + diphosphate</text>
        <dbReference type="Rhea" id="RHEA:17773"/>
        <dbReference type="Rhea" id="RHEA-COMP:9661"/>
        <dbReference type="Rhea" id="RHEA-COMP:9679"/>
        <dbReference type="ChEBI" id="CHEBI:30616"/>
        <dbReference type="ChEBI" id="CHEBI:33019"/>
        <dbReference type="ChEBI" id="CHEBI:35235"/>
        <dbReference type="ChEBI" id="CHEBI:78442"/>
        <dbReference type="ChEBI" id="CHEBI:78517"/>
        <dbReference type="ChEBI" id="CHEBI:456215"/>
        <dbReference type="EC" id="6.1.1.16"/>
    </reaction>
</comment>
<feature type="binding site" evidence="13">
    <location>
        <position position="29"/>
    </location>
    <ligand>
        <name>Zn(2+)</name>
        <dbReference type="ChEBI" id="CHEBI:29105"/>
    </ligand>
</feature>
<evidence type="ECO:0000256" key="9">
    <source>
        <dbReference type="ARBA" id="ARBA00022840"/>
    </source>
</evidence>
<keyword evidence="6 13" id="KW-0479">Metal-binding</keyword>
<dbReference type="Gene3D" id="3.40.50.620">
    <property type="entry name" value="HUPs"/>
    <property type="match status" value="1"/>
</dbReference>
<dbReference type="PANTHER" id="PTHR10890">
    <property type="entry name" value="CYSTEINYL-TRNA SYNTHETASE"/>
    <property type="match status" value="1"/>
</dbReference>
<dbReference type="Proteomes" id="UP000295500">
    <property type="component" value="Unassembled WGS sequence"/>
</dbReference>
<feature type="short sequence motif" description="'KMSKS' region" evidence="13">
    <location>
        <begin position="267"/>
        <end position="271"/>
    </location>
</feature>
<keyword evidence="4 13" id="KW-0963">Cytoplasm</keyword>
<evidence type="ECO:0000256" key="8">
    <source>
        <dbReference type="ARBA" id="ARBA00022833"/>
    </source>
</evidence>
<keyword evidence="8 13" id="KW-0862">Zinc</keyword>
<evidence type="ECO:0000313" key="15">
    <source>
        <dbReference type="EMBL" id="TDP57734.1"/>
    </source>
</evidence>
<dbReference type="InterPro" id="IPR024909">
    <property type="entry name" value="Cys-tRNA/MSH_ligase"/>
</dbReference>
<dbReference type="InterPro" id="IPR056411">
    <property type="entry name" value="CysS_C"/>
</dbReference>
<feature type="short sequence motif" description="'HIGH' region" evidence="13">
    <location>
        <begin position="31"/>
        <end position="41"/>
    </location>
</feature>
<dbReference type="GO" id="GO:0005829">
    <property type="term" value="C:cytosol"/>
    <property type="evidence" value="ECO:0007669"/>
    <property type="project" value="TreeGrafter"/>
</dbReference>
<evidence type="ECO:0000256" key="5">
    <source>
        <dbReference type="ARBA" id="ARBA00022598"/>
    </source>
</evidence>
<sequence>MTMKIYNTLSRQKEEFVPIKEGQVSMYVCGPTVYNFFHIGNARPLVVFDTLRKYMEYRGYKVKYVQNFTDVDDKIINRAKEEGITAPEVSEKYIKEYFNDTKALNVRVADVHPKVSEHIPEIIAFIQTLIDKGFAYEADGDVYFSTRKFPEYGKLSGQNIDDLESGARIAIGEVKKDPLDFALWKARKEESEIAWESPWGMGRPGWHIECSAMSKKHLGNTIDIHAGGQDLQFPHHENEIAQSECCNGAPFAHYWMHNAYITMDREKMSKSRGNFFTVRDIRKTYTGEEIRFFLLSGQYRSPIDFSEALMQQSRASLERMSNCKENLLYLIKNGEEGSMTDEEKAALDGYDKYRQSFIKVMDDDLNTADGISAVFELITAINTAVAGGSTREFAQKSLDTLMEFCDILGLLQAEEEDESVDPEIQKLVDERQEARKAKNFARADEIRDELKAKGITLKDTPQGVQIIKE</sequence>
<dbReference type="InterPro" id="IPR015273">
    <property type="entry name" value="Cys-tRNA-synt_Ia_DALR"/>
</dbReference>
<organism evidence="15 16">
    <name type="scientific">Aminicella lysinilytica</name>
    <dbReference type="NCBI Taxonomy" id="433323"/>
    <lineage>
        <taxon>Bacteria</taxon>
        <taxon>Bacillati</taxon>
        <taxon>Bacillota</taxon>
        <taxon>Clostridia</taxon>
        <taxon>Peptostreptococcales</taxon>
        <taxon>Anaerovoracaceae</taxon>
        <taxon>Aminicella</taxon>
    </lineage>
</organism>
<dbReference type="InterPro" id="IPR014729">
    <property type="entry name" value="Rossmann-like_a/b/a_fold"/>
</dbReference>
<dbReference type="NCBIfam" id="TIGR00435">
    <property type="entry name" value="cysS"/>
    <property type="match status" value="1"/>
</dbReference>
<evidence type="ECO:0000256" key="10">
    <source>
        <dbReference type="ARBA" id="ARBA00022917"/>
    </source>
</evidence>
<gene>
    <name evidence="13" type="primary">cysS</name>
    <name evidence="15" type="ORF">EV211_11033</name>
</gene>
<feature type="domain" description="Cysteinyl-tRNA synthetase class Ia DALR" evidence="14">
    <location>
        <begin position="356"/>
        <end position="419"/>
    </location>
</feature>
<evidence type="ECO:0000256" key="7">
    <source>
        <dbReference type="ARBA" id="ARBA00022741"/>
    </source>
</evidence>
<dbReference type="HAMAP" id="MF_00041">
    <property type="entry name" value="Cys_tRNA_synth"/>
    <property type="match status" value="1"/>
</dbReference>
<comment type="cofactor">
    <cofactor evidence="13">
        <name>Zn(2+)</name>
        <dbReference type="ChEBI" id="CHEBI:29105"/>
    </cofactor>
    <text evidence="13">Binds 1 zinc ion per subunit.</text>
</comment>
<keyword evidence="11 13" id="KW-0030">Aminoacyl-tRNA synthetase</keyword>
<keyword evidence="9 13" id="KW-0067">ATP-binding</keyword>
<feature type="binding site" evidence="13">
    <location>
        <position position="270"/>
    </location>
    <ligand>
        <name>ATP</name>
        <dbReference type="ChEBI" id="CHEBI:30616"/>
    </ligand>
</feature>
<comment type="caution">
    <text evidence="15">The sequence shown here is derived from an EMBL/GenBank/DDBJ whole genome shotgun (WGS) entry which is preliminary data.</text>
</comment>
<evidence type="ECO:0000256" key="11">
    <source>
        <dbReference type="ARBA" id="ARBA00023146"/>
    </source>
</evidence>
<dbReference type="SUPFAM" id="SSF52374">
    <property type="entry name" value="Nucleotidylyl transferase"/>
    <property type="match status" value="1"/>
</dbReference>
<evidence type="ECO:0000256" key="13">
    <source>
        <dbReference type="HAMAP-Rule" id="MF_00041"/>
    </source>
</evidence>
<dbReference type="Gene3D" id="1.20.120.1910">
    <property type="entry name" value="Cysteine-tRNA ligase, C-terminal anti-codon recognition domain"/>
    <property type="match status" value="1"/>
</dbReference>
<dbReference type="SUPFAM" id="SSF47323">
    <property type="entry name" value="Anticodon-binding domain of a subclass of class I aminoacyl-tRNA synthetases"/>
    <property type="match status" value="1"/>
</dbReference>
<comment type="subcellular location">
    <subcellularLocation>
        <location evidence="1 13">Cytoplasm</location>
    </subcellularLocation>
</comment>
<dbReference type="FunFam" id="3.40.50.620:FF:000009">
    <property type="entry name" value="Cysteine--tRNA ligase"/>
    <property type="match status" value="1"/>
</dbReference>
<dbReference type="GO" id="GO:0006423">
    <property type="term" value="P:cysteinyl-tRNA aminoacylation"/>
    <property type="evidence" value="ECO:0007669"/>
    <property type="project" value="UniProtKB-UniRule"/>
</dbReference>
<keyword evidence="7 13" id="KW-0547">Nucleotide-binding</keyword>
<dbReference type="GO" id="GO:0004817">
    <property type="term" value="F:cysteine-tRNA ligase activity"/>
    <property type="evidence" value="ECO:0007669"/>
    <property type="project" value="UniProtKB-UniRule"/>
</dbReference>
<keyword evidence="5 13" id="KW-0436">Ligase</keyword>
<evidence type="ECO:0000256" key="6">
    <source>
        <dbReference type="ARBA" id="ARBA00022723"/>
    </source>
</evidence>
<name>A0A4R6Q5Q4_9FIRM</name>